<name>A0A194XC64_MOLSC</name>
<dbReference type="EMBL" id="KQ947414">
    <property type="protein sequence ID" value="KUJ17763.1"/>
    <property type="molecule type" value="Genomic_DNA"/>
</dbReference>
<dbReference type="InParanoid" id="A0A194XC64"/>
<dbReference type="OrthoDB" id="3473305at2759"/>
<protein>
    <recommendedName>
        <fullName evidence="1">2EXR domain-containing protein</fullName>
    </recommendedName>
</protein>
<keyword evidence="3" id="KW-1185">Reference proteome</keyword>
<dbReference type="AlphaFoldDB" id="A0A194XC64"/>
<evidence type="ECO:0000313" key="3">
    <source>
        <dbReference type="Proteomes" id="UP000070700"/>
    </source>
</evidence>
<dbReference type="KEGG" id="psco:LY89DRAFT_733589"/>
<reference evidence="2 3" key="1">
    <citation type="submission" date="2015-10" db="EMBL/GenBank/DDBJ databases">
        <title>Full genome of DAOMC 229536 Phialocephala scopiformis, a fungal endophyte of spruce producing the potent anti-insectan compound rugulosin.</title>
        <authorList>
            <consortium name="DOE Joint Genome Institute"/>
            <person name="Walker A.K."/>
            <person name="Frasz S.L."/>
            <person name="Seifert K.A."/>
            <person name="Miller J.D."/>
            <person name="Mondo S.J."/>
            <person name="Labutti K."/>
            <person name="Lipzen A."/>
            <person name="Dockter R."/>
            <person name="Kennedy M."/>
            <person name="Grigoriev I.V."/>
            <person name="Spatafora J.W."/>
        </authorList>
    </citation>
    <scope>NUCLEOTIDE SEQUENCE [LARGE SCALE GENOMIC DNA]</scope>
    <source>
        <strain evidence="2 3">CBS 120377</strain>
    </source>
</reference>
<evidence type="ECO:0000313" key="2">
    <source>
        <dbReference type="EMBL" id="KUJ17763.1"/>
    </source>
</evidence>
<dbReference type="Pfam" id="PF20150">
    <property type="entry name" value="2EXR"/>
    <property type="match status" value="1"/>
</dbReference>
<dbReference type="PANTHER" id="PTHR35910:SF6">
    <property type="entry name" value="2EXR DOMAIN-CONTAINING PROTEIN"/>
    <property type="match status" value="1"/>
</dbReference>
<proteinExistence type="predicted"/>
<dbReference type="InterPro" id="IPR045518">
    <property type="entry name" value="2EXR"/>
</dbReference>
<dbReference type="Proteomes" id="UP000070700">
    <property type="component" value="Unassembled WGS sequence"/>
</dbReference>
<organism evidence="2 3">
    <name type="scientific">Mollisia scopiformis</name>
    <name type="common">Conifer needle endophyte fungus</name>
    <name type="synonym">Phialocephala scopiformis</name>
    <dbReference type="NCBI Taxonomy" id="149040"/>
    <lineage>
        <taxon>Eukaryota</taxon>
        <taxon>Fungi</taxon>
        <taxon>Dikarya</taxon>
        <taxon>Ascomycota</taxon>
        <taxon>Pezizomycotina</taxon>
        <taxon>Leotiomycetes</taxon>
        <taxon>Helotiales</taxon>
        <taxon>Mollisiaceae</taxon>
        <taxon>Mollisia</taxon>
    </lineage>
</organism>
<sequence>MSSKETSSRSSHAGNSSTTLVRQDVQLNFKTSNPSRASKPATTFHLFPNLPAELRKKIWEAARPEPRVVRVSTKGREWGSTKGKVPALLHVCFESRQIALQWYKLSFKDSPKLNGGIYFDHSVDFAYISCRNCQGRGRCCSWWNCPMRATIQTFEGQLSRLAIEIDFQDATCPYWSFVLAEEGLLVDSKKGLATESEAKLSHFKRATAVPRYSGDRQHNDLLRQFYLWWNRSALAGMSDRTLKNLTAVEYEKPNASASFTVGGQFRKMVYNTAMLIEQERQSSSTPRGRRVLRR</sequence>
<dbReference type="RefSeq" id="XP_018072118.1">
    <property type="nucleotide sequence ID" value="XM_018219819.1"/>
</dbReference>
<dbReference type="PANTHER" id="PTHR35910">
    <property type="entry name" value="2EXR DOMAIN-CONTAINING PROTEIN"/>
    <property type="match status" value="1"/>
</dbReference>
<accession>A0A194XC64</accession>
<evidence type="ECO:0000259" key="1">
    <source>
        <dbReference type="Pfam" id="PF20150"/>
    </source>
</evidence>
<gene>
    <name evidence="2" type="ORF">LY89DRAFT_733589</name>
</gene>
<feature type="domain" description="2EXR" evidence="1">
    <location>
        <begin position="44"/>
        <end position="124"/>
    </location>
</feature>
<dbReference type="GeneID" id="28829545"/>